<keyword evidence="3" id="KW-1185">Reference proteome</keyword>
<dbReference type="EMBL" id="DS989862">
    <property type="protein sequence ID" value="EDX72726.1"/>
    <property type="molecule type" value="Genomic_DNA"/>
</dbReference>
<evidence type="ECO:0000256" key="1">
    <source>
        <dbReference type="SAM" id="MobiDB-lite"/>
    </source>
</evidence>
<reference evidence="2 3" key="1">
    <citation type="submission" date="2008-07" db="EMBL/GenBank/DDBJ databases">
        <authorList>
            <person name="Tandeau de Marsac N."/>
            <person name="Ferriera S."/>
            <person name="Johnson J."/>
            <person name="Kravitz S."/>
            <person name="Beeson K."/>
            <person name="Sutton G."/>
            <person name="Rogers Y.-H."/>
            <person name="Friedman R."/>
            <person name="Frazier M."/>
            <person name="Venter J.C."/>
        </authorList>
    </citation>
    <scope>NUCLEOTIDE SEQUENCE [LARGE SCALE GENOMIC DNA]</scope>
    <source>
        <strain evidence="2 3">PCC 7420</strain>
    </source>
</reference>
<name>B4VZE6_9CYAN</name>
<evidence type="ECO:0000313" key="2">
    <source>
        <dbReference type="EMBL" id="EDX72726.1"/>
    </source>
</evidence>
<dbReference type="Proteomes" id="UP000003835">
    <property type="component" value="Unassembled WGS sequence"/>
</dbReference>
<gene>
    <name evidence="2" type="ORF">MC7420_4999</name>
</gene>
<accession>B4VZE6</accession>
<sequence length="47" mass="5146">MSTKPLTPSPSPTRGRGEPEAREFGSPSPMKQKLPHPLSSPFAAMYY</sequence>
<dbReference type="HOGENOM" id="CLU_3166770_0_0_3"/>
<dbReference type="STRING" id="118168.MC7420_4999"/>
<proteinExistence type="predicted"/>
<protein>
    <submittedName>
        <fullName evidence="2">Uncharacterized protein</fullName>
    </submittedName>
</protein>
<feature type="region of interest" description="Disordered" evidence="1">
    <location>
        <begin position="1"/>
        <end position="47"/>
    </location>
</feature>
<evidence type="ECO:0000313" key="3">
    <source>
        <dbReference type="Proteomes" id="UP000003835"/>
    </source>
</evidence>
<organism evidence="2 3">
    <name type="scientific">Coleofasciculus chthonoplastes PCC 7420</name>
    <dbReference type="NCBI Taxonomy" id="118168"/>
    <lineage>
        <taxon>Bacteria</taxon>
        <taxon>Bacillati</taxon>
        <taxon>Cyanobacteriota</taxon>
        <taxon>Cyanophyceae</taxon>
        <taxon>Coleofasciculales</taxon>
        <taxon>Coleofasciculaceae</taxon>
        <taxon>Coleofasciculus</taxon>
    </lineage>
</organism>
<dbReference type="AlphaFoldDB" id="B4VZE6"/>